<proteinExistence type="predicted"/>
<keyword evidence="3" id="KW-1185">Reference proteome</keyword>
<keyword evidence="1" id="KW-1133">Transmembrane helix</keyword>
<feature type="transmembrane region" description="Helical" evidence="1">
    <location>
        <begin position="303"/>
        <end position="323"/>
    </location>
</feature>
<protein>
    <submittedName>
        <fullName evidence="2">Ecs exoprotein ABC transporter permease</fullName>
    </submittedName>
</protein>
<dbReference type="GO" id="GO:0016020">
    <property type="term" value="C:membrane"/>
    <property type="evidence" value="ECO:0007669"/>
    <property type="project" value="InterPro"/>
</dbReference>
<dbReference type="AlphaFoldDB" id="M8EAG8"/>
<feature type="transmembrane region" description="Helical" evidence="1">
    <location>
        <begin position="162"/>
        <end position="181"/>
    </location>
</feature>
<dbReference type="OrthoDB" id="2447941at2"/>
<dbReference type="Pfam" id="PF05975">
    <property type="entry name" value="EcsB"/>
    <property type="match status" value="1"/>
</dbReference>
<name>M8EAG8_9BACL</name>
<feature type="transmembrane region" description="Helical" evidence="1">
    <location>
        <begin position="100"/>
        <end position="121"/>
    </location>
</feature>
<sequence length="408" mass="46284">MAFDPLYATRLQAAWQTGQRYAKRAVAGSNSLGLVVLYFLAAFLYMRVAESLTGTFWTQLAACLLTAVFVAPASVRTFLRKADLAMLAPSPYPMKHYLRSAFVYSLLVQAAGMLLLAVIVYPVYKRTALSPGSWALLAGSLILLKMWCSDLYWRHVRLERDSFLLLVARWGIAALFLYGFWTSNRVYAAAALVLMVILTAMAMSKAARYHLPWLFLIEKENKRIDLYYTILNMFIDVPHKRKKVRPRTWAIRLFDRLTGDKGDAYLYVLVRHVIRTGETFAIYLRLAFLTLALIAWAKAPLLLYALCLLGLAAAGKQVTQHIRTIVHPPSIRLLPIASEERQRAAFRLCLAMLGLMTAGMTVVILSKTAPLLDKLALIAICWIWTYLLTAYFFRRKKTAANYQIPLKR</sequence>
<dbReference type="STRING" id="1300222.I532_12574"/>
<feature type="transmembrane region" description="Helical" evidence="1">
    <location>
        <begin position="57"/>
        <end position="79"/>
    </location>
</feature>
<dbReference type="Proteomes" id="UP000012081">
    <property type="component" value="Unassembled WGS sequence"/>
</dbReference>
<gene>
    <name evidence="2" type="ORF">I532_12574</name>
</gene>
<feature type="transmembrane region" description="Helical" evidence="1">
    <location>
        <begin position="371"/>
        <end position="393"/>
    </location>
</feature>
<keyword evidence="1" id="KW-0812">Transmembrane</keyword>
<organism evidence="2 3">
    <name type="scientific">Brevibacillus borstelensis AK1</name>
    <dbReference type="NCBI Taxonomy" id="1300222"/>
    <lineage>
        <taxon>Bacteria</taxon>
        <taxon>Bacillati</taxon>
        <taxon>Bacillota</taxon>
        <taxon>Bacilli</taxon>
        <taxon>Bacillales</taxon>
        <taxon>Paenibacillaceae</taxon>
        <taxon>Brevibacillus</taxon>
    </lineage>
</organism>
<dbReference type="InterPro" id="IPR010288">
    <property type="entry name" value="EcsB_ABC"/>
</dbReference>
<dbReference type="EMBL" id="APBN01000004">
    <property type="protein sequence ID" value="EMT52490.1"/>
    <property type="molecule type" value="Genomic_DNA"/>
</dbReference>
<dbReference type="PATRIC" id="fig|1300222.3.peg.2626"/>
<evidence type="ECO:0000313" key="2">
    <source>
        <dbReference type="EMBL" id="EMT52490.1"/>
    </source>
</evidence>
<feature type="transmembrane region" description="Helical" evidence="1">
    <location>
        <begin position="25"/>
        <end position="45"/>
    </location>
</feature>
<reference evidence="2 3" key="1">
    <citation type="submission" date="2013-03" db="EMBL/GenBank/DDBJ databases">
        <title>Assembly of a new bacterial strain Brevibacillus borstelensis AK1.</title>
        <authorList>
            <person name="Rajan I."/>
            <person name="PoliReddy D."/>
            <person name="Sugumar T."/>
            <person name="Rathinam K."/>
            <person name="Alqarawi S."/>
            <person name="Khalil A.B."/>
            <person name="Sivakumar N."/>
        </authorList>
    </citation>
    <scope>NUCLEOTIDE SEQUENCE [LARGE SCALE GENOMIC DNA]</scope>
    <source>
        <strain evidence="2 3">AK1</strain>
    </source>
</reference>
<feature type="transmembrane region" description="Helical" evidence="1">
    <location>
        <begin position="344"/>
        <end position="365"/>
    </location>
</feature>
<dbReference type="RefSeq" id="WP_003388611.1">
    <property type="nucleotide sequence ID" value="NZ_APBN01000004.1"/>
</dbReference>
<keyword evidence="1" id="KW-0472">Membrane</keyword>
<accession>M8EAG8</accession>
<comment type="caution">
    <text evidence="2">The sequence shown here is derived from an EMBL/GenBank/DDBJ whole genome shotgun (WGS) entry which is preliminary data.</text>
</comment>
<evidence type="ECO:0000313" key="3">
    <source>
        <dbReference type="Proteomes" id="UP000012081"/>
    </source>
</evidence>
<evidence type="ECO:0000256" key="1">
    <source>
        <dbReference type="SAM" id="Phobius"/>
    </source>
</evidence>
<feature type="transmembrane region" description="Helical" evidence="1">
    <location>
        <begin position="187"/>
        <end position="204"/>
    </location>
</feature>